<dbReference type="CDD" id="cd05403">
    <property type="entry name" value="NT_KNTase_like"/>
    <property type="match status" value="1"/>
</dbReference>
<keyword evidence="3" id="KW-0808">Transferase</keyword>
<dbReference type="Proteomes" id="UP000297914">
    <property type="component" value="Unassembled WGS sequence"/>
</dbReference>
<evidence type="ECO:0000259" key="1">
    <source>
        <dbReference type="Pfam" id="PF18765"/>
    </source>
</evidence>
<dbReference type="SUPFAM" id="SSF81301">
    <property type="entry name" value="Nucleotidyltransferase"/>
    <property type="match status" value="1"/>
</dbReference>
<reference evidence="3 5" key="1">
    <citation type="submission" date="2018-06" db="EMBL/GenBank/DDBJ databases">
        <title>Occurrence of a novel blaKPC-2- and qnrS2- harbouring IncP6 plasmid from Aeromonas taiwanensis isolates recovered from the river sediments.</title>
        <authorList>
            <person name="Zheng B."/>
            <person name="Yu X."/>
            <person name="Xiao Y."/>
        </authorList>
    </citation>
    <scope>NUCLEOTIDE SEQUENCE [LARGE SCALE GENOMIC DNA]</scope>
    <source>
        <strain evidence="2 4">1713</strain>
        <strain evidence="3 5">198</strain>
    </source>
</reference>
<proteinExistence type="predicted"/>
<organism evidence="3 5">
    <name type="scientific">Aeromonas taiwanensis</name>
    <dbReference type="NCBI Taxonomy" id="633417"/>
    <lineage>
        <taxon>Bacteria</taxon>
        <taxon>Pseudomonadati</taxon>
        <taxon>Pseudomonadota</taxon>
        <taxon>Gammaproteobacteria</taxon>
        <taxon>Aeromonadales</taxon>
        <taxon>Aeromonadaceae</taxon>
        <taxon>Aeromonas</taxon>
    </lineage>
</organism>
<dbReference type="InterPro" id="IPR041633">
    <property type="entry name" value="Polbeta"/>
</dbReference>
<dbReference type="OrthoDB" id="5899752at2"/>
<protein>
    <submittedName>
        <fullName evidence="3">Nucleotidyltransferase domain-containing protein</fullName>
    </submittedName>
</protein>
<evidence type="ECO:0000313" key="3">
    <source>
        <dbReference type="EMBL" id="TFF82691.1"/>
    </source>
</evidence>
<dbReference type="EMBL" id="QORK01000006">
    <property type="protein sequence ID" value="TFF82691.1"/>
    <property type="molecule type" value="Genomic_DNA"/>
</dbReference>
<evidence type="ECO:0000313" key="2">
    <source>
        <dbReference type="EMBL" id="TFF79116.1"/>
    </source>
</evidence>
<dbReference type="AlphaFoldDB" id="A0A5F0KDP8"/>
<comment type="caution">
    <text evidence="3">The sequence shown here is derived from an EMBL/GenBank/DDBJ whole genome shotgun (WGS) entry which is preliminary data.</text>
</comment>
<dbReference type="EMBL" id="QORL01000006">
    <property type="protein sequence ID" value="TFF79116.1"/>
    <property type="molecule type" value="Genomic_DNA"/>
</dbReference>
<dbReference type="Pfam" id="PF18765">
    <property type="entry name" value="Polbeta"/>
    <property type="match status" value="1"/>
</dbReference>
<name>A0A5F0KDP8_9GAMM</name>
<dbReference type="RefSeq" id="WP_128297120.1">
    <property type="nucleotide sequence ID" value="NZ_QORJ01000007.1"/>
</dbReference>
<accession>A0A5F0KDP8</accession>
<dbReference type="InterPro" id="IPR043519">
    <property type="entry name" value="NT_sf"/>
</dbReference>
<feature type="domain" description="Polymerase beta nucleotidyltransferase" evidence="1">
    <location>
        <begin position="19"/>
        <end position="99"/>
    </location>
</feature>
<sequence>MTLTGLACYDFVSQLAALPFVEAIWLFGSRGRGDHRERSDIDLAIECPSASEAQWQQVLAIVDEADTLLPIDCVRLDEESPQSPLYQAILRDRVPLYRRMTP</sequence>
<dbReference type="Gene3D" id="3.30.460.10">
    <property type="entry name" value="Beta Polymerase, domain 2"/>
    <property type="match status" value="1"/>
</dbReference>
<evidence type="ECO:0000313" key="4">
    <source>
        <dbReference type="Proteomes" id="UP000297720"/>
    </source>
</evidence>
<evidence type="ECO:0000313" key="5">
    <source>
        <dbReference type="Proteomes" id="UP000297914"/>
    </source>
</evidence>
<gene>
    <name evidence="2" type="ORF">DRM93_04340</name>
    <name evidence="3" type="ORF">DRM94_04340</name>
</gene>
<dbReference type="GO" id="GO:0016740">
    <property type="term" value="F:transferase activity"/>
    <property type="evidence" value="ECO:0007669"/>
    <property type="project" value="UniProtKB-KW"/>
</dbReference>
<keyword evidence="4" id="KW-1185">Reference proteome</keyword>
<dbReference type="Proteomes" id="UP000297720">
    <property type="component" value="Unassembled WGS sequence"/>
</dbReference>